<dbReference type="EMBL" id="KN822026">
    <property type="protein sequence ID" value="KIM64914.1"/>
    <property type="molecule type" value="Genomic_DNA"/>
</dbReference>
<proteinExistence type="predicted"/>
<dbReference type="AlphaFoldDB" id="A0A0C3E973"/>
<dbReference type="HOGENOM" id="CLU_347212_0_0_1"/>
<keyword evidence="4" id="KW-1185">Reference proteome</keyword>
<feature type="region of interest" description="Disordered" evidence="1">
    <location>
        <begin position="303"/>
        <end position="342"/>
    </location>
</feature>
<dbReference type="SUPFAM" id="SSF81383">
    <property type="entry name" value="F-box domain"/>
    <property type="match status" value="1"/>
</dbReference>
<evidence type="ECO:0000313" key="3">
    <source>
        <dbReference type="EMBL" id="KIM64914.1"/>
    </source>
</evidence>
<sequence length="813" mass="94145">MVDTVETACPPLRHHYMSESPRNTINLAKYLGKHRGDPAFSKDFVPKLKDHLLSQLLNNEYDGDEQEFTSEERNTIHFVNNLNGVLRPRRFQVNYTTYDIRHEQDTLHPGRGAFIMMLSREHGRNTHPFWYAQILGAFLITVNHHGVDQTMEVLWVRWFGIVPGHQWGIKKARLPKIGFIPDTSDAFGFLDPSLVLRACHLIPAFAEGCTDSLLPCGPSVARENGDLDDWTAYYVNIFADRDMYARFIGFGVGHDTQYDWSIINFENQDTEDNILDENQIPGNYEENDSGANYCNGETACDTDIGMEGGEDTFDDDDDEDLENSNTEDEFSDVEENENEGEEVPEFKRIAYSYGFSDVRRHFFAGLSLEGSLSIIATEATQERVIRYETRLQRAKRDEFIRTQLPLPIKSLPNELLCQILKTVIETTPARLDPHRVRKCELATVCRHWRDVIANTPSFWTFVQLAPTWRKALVKAHLKRSRQCPLDLVFDCFYSRSRFIEFLSIVVPTTRRWRSLTISPQPAPIDTLFILEIFDFAKFPLLTLLSIPTLPSTNEFEVHQGHLQPIPYYPKFLYPGNLPVLRSLEIRHDFPPPDGFRLPPTLEKLSVDSHIAPYRTYYPDDPTRYWQMQPNSIHLPRLAYFSCGVTHARELLQGLAAPNLTHVNYIRSHYESLSVALQRIQSKWTNVHELMFGISQMEWRCACTPRDLCLAAPNVQGLEVMQQDLGSFLESEDGLRPIDRWEHLERFVIINDVQKVGDMRRRLVPWLKERMKFGKPALKGFFSFSNPLEAKLEWRALDEIGKYCREFDFCMQEK</sequence>
<name>A0A0C3E973_9AGAM</name>
<reference evidence="3 4" key="1">
    <citation type="submission" date="2014-04" db="EMBL/GenBank/DDBJ databases">
        <authorList>
            <consortium name="DOE Joint Genome Institute"/>
            <person name="Kuo A."/>
            <person name="Kohler A."/>
            <person name="Nagy L.G."/>
            <person name="Floudas D."/>
            <person name="Copeland A."/>
            <person name="Barry K.W."/>
            <person name="Cichocki N."/>
            <person name="Veneault-Fourrey C."/>
            <person name="LaButti K."/>
            <person name="Lindquist E.A."/>
            <person name="Lipzen A."/>
            <person name="Lundell T."/>
            <person name="Morin E."/>
            <person name="Murat C."/>
            <person name="Sun H."/>
            <person name="Tunlid A."/>
            <person name="Henrissat B."/>
            <person name="Grigoriev I.V."/>
            <person name="Hibbett D.S."/>
            <person name="Martin F."/>
            <person name="Nordberg H.P."/>
            <person name="Cantor M.N."/>
            <person name="Hua S.X."/>
        </authorList>
    </citation>
    <scope>NUCLEOTIDE SEQUENCE [LARGE SCALE GENOMIC DNA]</scope>
    <source>
        <strain evidence="3 4">Foug A</strain>
    </source>
</reference>
<dbReference type="OrthoDB" id="3267098at2759"/>
<gene>
    <name evidence="3" type="ORF">SCLCIDRAFT_23273</name>
</gene>
<reference evidence="4" key="2">
    <citation type="submission" date="2015-01" db="EMBL/GenBank/DDBJ databases">
        <title>Evolutionary Origins and Diversification of the Mycorrhizal Mutualists.</title>
        <authorList>
            <consortium name="DOE Joint Genome Institute"/>
            <consortium name="Mycorrhizal Genomics Consortium"/>
            <person name="Kohler A."/>
            <person name="Kuo A."/>
            <person name="Nagy L.G."/>
            <person name="Floudas D."/>
            <person name="Copeland A."/>
            <person name="Barry K.W."/>
            <person name="Cichocki N."/>
            <person name="Veneault-Fourrey C."/>
            <person name="LaButti K."/>
            <person name="Lindquist E.A."/>
            <person name="Lipzen A."/>
            <person name="Lundell T."/>
            <person name="Morin E."/>
            <person name="Murat C."/>
            <person name="Riley R."/>
            <person name="Ohm R."/>
            <person name="Sun H."/>
            <person name="Tunlid A."/>
            <person name="Henrissat B."/>
            <person name="Grigoriev I.V."/>
            <person name="Hibbett D.S."/>
            <person name="Martin F."/>
        </authorList>
    </citation>
    <scope>NUCLEOTIDE SEQUENCE [LARGE SCALE GENOMIC DNA]</scope>
    <source>
        <strain evidence="4">Foug A</strain>
    </source>
</reference>
<dbReference type="InParanoid" id="A0A0C3E973"/>
<evidence type="ECO:0000259" key="2">
    <source>
        <dbReference type="PROSITE" id="PS50181"/>
    </source>
</evidence>
<feature type="compositionally biased region" description="Acidic residues" evidence="1">
    <location>
        <begin position="308"/>
        <end position="342"/>
    </location>
</feature>
<dbReference type="Gene3D" id="1.20.1280.50">
    <property type="match status" value="1"/>
</dbReference>
<dbReference type="PROSITE" id="PS50181">
    <property type="entry name" value="FBOX"/>
    <property type="match status" value="1"/>
</dbReference>
<protein>
    <recommendedName>
        <fullName evidence="2">F-box domain-containing protein</fullName>
    </recommendedName>
</protein>
<evidence type="ECO:0000256" key="1">
    <source>
        <dbReference type="SAM" id="MobiDB-lite"/>
    </source>
</evidence>
<accession>A0A0C3E973</accession>
<feature type="domain" description="F-box" evidence="2">
    <location>
        <begin position="405"/>
        <end position="462"/>
    </location>
</feature>
<dbReference type="InterPro" id="IPR036047">
    <property type="entry name" value="F-box-like_dom_sf"/>
</dbReference>
<dbReference type="Proteomes" id="UP000053989">
    <property type="component" value="Unassembled WGS sequence"/>
</dbReference>
<evidence type="ECO:0000313" key="4">
    <source>
        <dbReference type="Proteomes" id="UP000053989"/>
    </source>
</evidence>
<dbReference type="Pfam" id="PF12937">
    <property type="entry name" value="F-box-like"/>
    <property type="match status" value="1"/>
</dbReference>
<organism evidence="3 4">
    <name type="scientific">Scleroderma citrinum Foug A</name>
    <dbReference type="NCBI Taxonomy" id="1036808"/>
    <lineage>
        <taxon>Eukaryota</taxon>
        <taxon>Fungi</taxon>
        <taxon>Dikarya</taxon>
        <taxon>Basidiomycota</taxon>
        <taxon>Agaricomycotina</taxon>
        <taxon>Agaricomycetes</taxon>
        <taxon>Agaricomycetidae</taxon>
        <taxon>Boletales</taxon>
        <taxon>Sclerodermatineae</taxon>
        <taxon>Sclerodermataceae</taxon>
        <taxon>Scleroderma</taxon>
    </lineage>
</organism>
<dbReference type="InterPro" id="IPR001810">
    <property type="entry name" value="F-box_dom"/>
</dbReference>
<dbReference type="STRING" id="1036808.A0A0C3E973"/>